<dbReference type="PROSITE" id="PS00028">
    <property type="entry name" value="ZINC_FINGER_C2H2_1"/>
    <property type="match status" value="1"/>
</dbReference>
<accession>A0A5K3F1G1</accession>
<evidence type="ECO:0000256" key="1">
    <source>
        <dbReference type="SAM" id="MobiDB-lite"/>
    </source>
</evidence>
<evidence type="ECO:0000259" key="2">
    <source>
        <dbReference type="PROSITE" id="PS00028"/>
    </source>
</evidence>
<feature type="domain" description="C2H2-type" evidence="2">
    <location>
        <begin position="676"/>
        <end position="698"/>
    </location>
</feature>
<organism evidence="3">
    <name type="scientific">Mesocestoides corti</name>
    <name type="common">Flatworm</name>
    <dbReference type="NCBI Taxonomy" id="53468"/>
    <lineage>
        <taxon>Eukaryota</taxon>
        <taxon>Metazoa</taxon>
        <taxon>Spiralia</taxon>
        <taxon>Lophotrochozoa</taxon>
        <taxon>Platyhelminthes</taxon>
        <taxon>Cestoda</taxon>
        <taxon>Eucestoda</taxon>
        <taxon>Cyclophyllidea</taxon>
        <taxon>Mesocestoididae</taxon>
        <taxon>Mesocestoides</taxon>
    </lineage>
</organism>
<dbReference type="AlphaFoldDB" id="A0A5K3F1G1"/>
<evidence type="ECO:0000313" key="3">
    <source>
        <dbReference type="WBParaSite" id="MCU_004200-RA"/>
    </source>
</evidence>
<protein>
    <submittedName>
        <fullName evidence="3">C2H2-type domain-containing protein</fullName>
    </submittedName>
</protein>
<dbReference type="InterPro" id="IPR013087">
    <property type="entry name" value="Znf_C2H2_type"/>
</dbReference>
<dbReference type="WBParaSite" id="MCU_004200-RA">
    <property type="protein sequence ID" value="MCU_004200-RA"/>
    <property type="gene ID" value="MCU_004200"/>
</dbReference>
<reference evidence="3" key="1">
    <citation type="submission" date="2019-11" db="UniProtKB">
        <authorList>
            <consortium name="WormBaseParasite"/>
        </authorList>
    </citation>
    <scope>IDENTIFICATION</scope>
</reference>
<feature type="compositionally biased region" description="Polar residues" evidence="1">
    <location>
        <begin position="238"/>
        <end position="258"/>
    </location>
</feature>
<feature type="region of interest" description="Disordered" evidence="1">
    <location>
        <begin position="228"/>
        <end position="258"/>
    </location>
</feature>
<sequence length="754" mass="83165">MTSTWSPSKCDKPIGLSGDFVNGDAKESLRINGESKTIKCQNSLPRRPASVGSNDSCCRPALTIRSRSLSADAEGSGNTELGKAHFCEVIAKTSKDETHAEDGAFFSKKPSDVGYLLIIKKQIIYRIPIILDITRIDESRQEKGMRSEHGSTILSNDPYEFCVMMKNNGAAELESALKGLFKFCDWVKILSAAPLPDQVRRDLATPNVSITKTISSVKRPLHSAPTHFTPVPIKKTCRSSNASESLSNGRSTNGSTNVQPLELNNEITKNANTNGIRKLGKRNLKEELSVKTVTKWMNTEMVGSEGSIIQLNTFGSTNGWNSASRFSKAIHTFAHDLGKPNSILDAQDRIDIQIKAQSPPNQFRHSISIQGLRLPDTGGSTPQSTPTSSLYFRQHSLGAIEATAKMDEVMTQQKSLSERNPSSVLKSMTKDISFPHVQQPNVIQHSSRMRYFPGSSKGQIQSDMLLASHSMSEAPTFKYKSQPLFSRAITQPAIALAEMTSRMAPVQPLPQRPRYSNGGNSEQPLNMNVAAGIRFNNAQTSRTPSKVTSAHTLAPNQVIRQQTVSHPQAQLPIGPSIACAKCQIFPHYALIGSNQETPIDLSIKFSEKTSSENLAKQDAVTFNACQSASTYNEEDVVINLTRSNSPKCAKSYPESSNSEASLQRHFAPKREALMKCLICNLDFEMDWWLKKHYRGRKHVCRLLESVGGSEGLQKRIKSREINSETLVNEKTGKLLLHVVNRLINNNGCTRITKH</sequence>
<proteinExistence type="predicted"/>
<name>A0A5K3F1G1_MESCO</name>